<sequence>MSFPLFRTFKMSALCTAALIALSACGGSDDLELVSVEFTHTPAPKASEPDLMAKTYTSSKAIYTYSNGLKEEHPLSYNTLYSVGDKINENKGVKVPAGQLFDAQMNPLQDPLGQPLVAETPDSNSLLKVGSKLYLVTHYEYDWLLSDKSEAWTKPGWYSRAPMSMTLTELKQESNGKLSVVKQRPIDFSSVDGLWIACAGGPTPWNTHLGSEEDYDMIYNPLDKNYSTTTAGVKSMTELYFKNAKQANPYAYGWIPEVTVKEDGSTSVVKHYAMGRGTWELARVMPDARTAYMGDDGTHGQMVMFVADKKADLSAGTLYGAKFTQTSADGGGKGNLEWIRLGHATDAEIKALIDKGTKFTDIWDAKPFDTTAKSCPAGYKHIRAGSTTDECIALKPGMEKAAAFIETRRYIAYLGGTTEFNKYEGVTVNAKDNKLYLAITAIDRGMISSAGEPADHIRFNKLSAGATYTADMKSGVKDTSGNLIDSPHVAVNLYVEPALLGQDIAKDDKGNTASDDRIANPDNLFFSEKMRTIFIGEDSSSAHTNNYLWAYNVDTKKLSRILSLPAGAESTGLQVLDNLDGKGAYIMSNSQHWGDLSANVPEPLKSELKKRIDVFHADVGYIGGLPTLK</sequence>
<accession>A0A3N4UUK8</accession>
<keyword evidence="3" id="KW-1185">Reference proteome</keyword>
<evidence type="ECO:0008006" key="4">
    <source>
        <dbReference type="Google" id="ProtNLM"/>
    </source>
</evidence>
<gene>
    <name evidence="2" type="ORF">EDC62_0093</name>
</gene>
<evidence type="ECO:0000256" key="1">
    <source>
        <dbReference type="SAM" id="SignalP"/>
    </source>
</evidence>
<evidence type="ECO:0000313" key="3">
    <source>
        <dbReference type="Proteomes" id="UP000272193"/>
    </source>
</evidence>
<organism evidence="2 3">
    <name type="scientific">Tibeticola sediminis</name>
    <dbReference type="NCBI Taxonomy" id="1917811"/>
    <lineage>
        <taxon>Bacteria</taxon>
        <taxon>Pseudomonadati</taxon>
        <taxon>Pseudomonadota</taxon>
        <taxon>Betaproteobacteria</taxon>
        <taxon>Burkholderiales</taxon>
        <taxon>Comamonadaceae</taxon>
        <taxon>Tibeticola</taxon>
    </lineage>
</organism>
<dbReference type="EMBL" id="RKQL01000001">
    <property type="protein sequence ID" value="RPE72405.1"/>
    <property type="molecule type" value="Genomic_DNA"/>
</dbReference>
<dbReference type="PANTHER" id="PTHR35399">
    <property type="entry name" value="SLR8030 PROTEIN"/>
    <property type="match status" value="1"/>
</dbReference>
<dbReference type="PROSITE" id="PS51257">
    <property type="entry name" value="PROKAR_LIPOPROTEIN"/>
    <property type="match status" value="1"/>
</dbReference>
<name>A0A3N4UUK8_9BURK</name>
<reference evidence="2 3" key="1">
    <citation type="submission" date="2018-11" db="EMBL/GenBank/DDBJ databases">
        <title>Genomic Encyclopedia of Type Strains, Phase IV (KMG-IV): sequencing the most valuable type-strain genomes for metagenomic binning, comparative biology and taxonomic classification.</title>
        <authorList>
            <person name="Goeker M."/>
        </authorList>
    </citation>
    <scope>NUCLEOTIDE SEQUENCE [LARGE SCALE GENOMIC DNA]</scope>
    <source>
        <strain evidence="2 3">DSM 101684</strain>
    </source>
</reference>
<feature type="chain" id="PRO_5018217468" description="DUF839 domain-containing protein" evidence="1">
    <location>
        <begin position="27"/>
        <end position="629"/>
    </location>
</feature>
<evidence type="ECO:0000313" key="2">
    <source>
        <dbReference type="EMBL" id="RPE72405.1"/>
    </source>
</evidence>
<dbReference type="Proteomes" id="UP000272193">
    <property type="component" value="Unassembled WGS sequence"/>
</dbReference>
<feature type="signal peptide" evidence="1">
    <location>
        <begin position="1"/>
        <end position="26"/>
    </location>
</feature>
<protein>
    <recommendedName>
        <fullName evidence="4">DUF839 domain-containing protein</fullName>
    </recommendedName>
</protein>
<dbReference type="RefSeq" id="WP_170158994.1">
    <property type="nucleotide sequence ID" value="NZ_RKQL01000001.1"/>
</dbReference>
<dbReference type="PANTHER" id="PTHR35399:SF2">
    <property type="entry name" value="DUF839 DOMAIN-CONTAINING PROTEIN"/>
    <property type="match status" value="1"/>
</dbReference>
<proteinExistence type="predicted"/>
<dbReference type="AlphaFoldDB" id="A0A3N4UUK8"/>
<dbReference type="InterPro" id="IPR008557">
    <property type="entry name" value="PhoX"/>
</dbReference>
<keyword evidence="1" id="KW-0732">Signal</keyword>
<dbReference type="Pfam" id="PF05787">
    <property type="entry name" value="PhoX"/>
    <property type="match status" value="1"/>
</dbReference>
<comment type="caution">
    <text evidence="2">The sequence shown here is derived from an EMBL/GenBank/DDBJ whole genome shotgun (WGS) entry which is preliminary data.</text>
</comment>